<evidence type="ECO:0000256" key="1">
    <source>
        <dbReference type="SAM" id="MobiDB-lite"/>
    </source>
</evidence>
<proteinExistence type="predicted"/>
<dbReference type="Proteomes" id="UP000729402">
    <property type="component" value="Unassembled WGS sequence"/>
</dbReference>
<sequence length="110" mass="12209">MLKLLSKVVLEYCPLDPKSHLAYSSPTSTASRRPSSPRRASPRRATASSSPASLASPRATASTSSRGFQRPLRGPAGYSSPSPLQHRSPQDSARPPPQRMYRRRRRERPR</sequence>
<evidence type="ECO:0000313" key="2">
    <source>
        <dbReference type="EMBL" id="KAG8043083.1"/>
    </source>
</evidence>
<dbReference type="AlphaFoldDB" id="A0A8J5VDD4"/>
<reference evidence="2" key="1">
    <citation type="journal article" date="2021" name="bioRxiv">
        <title>Whole Genome Assembly and Annotation of Northern Wild Rice, Zizania palustris L., Supports a Whole Genome Duplication in the Zizania Genus.</title>
        <authorList>
            <person name="Haas M."/>
            <person name="Kono T."/>
            <person name="Macchietto M."/>
            <person name="Millas R."/>
            <person name="McGilp L."/>
            <person name="Shao M."/>
            <person name="Duquette J."/>
            <person name="Hirsch C.N."/>
            <person name="Kimball J."/>
        </authorList>
    </citation>
    <scope>NUCLEOTIDE SEQUENCE</scope>
    <source>
        <tissue evidence="2">Fresh leaf tissue</tissue>
    </source>
</reference>
<accession>A0A8J5VDD4</accession>
<evidence type="ECO:0000313" key="3">
    <source>
        <dbReference type="Proteomes" id="UP000729402"/>
    </source>
</evidence>
<reference evidence="2" key="2">
    <citation type="submission" date="2021-02" db="EMBL/GenBank/DDBJ databases">
        <authorList>
            <person name="Kimball J.A."/>
            <person name="Haas M.W."/>
            <person name="Macchietto M."/>
            <person name="Kono T."/>
            <person name="Duquette J."/>
            <person name="Shao M."/>
        </authorList>
    </citation>
    <scope>NUCLEOTIDE SEQUENCE</scope>
    <source>
        <tissue evidence="2">Fresh leaf tissue</tissue>
    </source>
</reference>
<feature type="compositionally biased region" description="Low complexity" evidence="1">
    <location>
        <begin position="24"/>
        <end position="66"/>
    </location>
</feature>
<comment type="caution">
    <text evidence="2">The sequence shown here is derived from an EMBL/GenBank/DDBJ whole genome shotgun (WGS) entry which is preliminary data.</text>
</comment>
<feature type="region of interest" description="Disordered" evidence="1">
    <location>
        <begin position="16"/>
        <end position="110"/>
    </location>
</feature>
<gene>
    <name evidence="2" type="ORF">GUJ93_ZPchr0279g33330</name>
</gene>
<dbReference type="EMBL" id="JAAALK010001273">
    <property type="protein sequence ID" value="KAG8043083.1"/>
    <property type="molecule type" value="Genomic_DNA"/>
</dbReference>
<protein>
    <submittedName>
        <fullName evidence="2">Uncharacterized protein</fullName>
    </submittedName>
</protein>
<organism evidence="2 3">
    <name type="scientific">Zizania palustris</name>
    <name type="common">Northern wild rice</name>
    <dbReference type="NCBI Taxonomy" id="103762"/>
    <lineage>
        <taxon>Eukaryota</taxon>
        <taxon>Viridiplantae</taxon>
        <taxon>Streptophyta</taxon>
        <taxon>Embryophyta</taxon>
        <taxon>Tracheophyta</taxon>
        <taxon>Spermatophyta</taxon>
        <taxon>Magnoliopsida</taxon>
        <taxon>Liliopsida</taxon>
        <taxon>Poales</taxon>
        <taxon>Poaceae</taxon>
        <taxon>BOP clade</taxon>
        <taxon>Oryzoideae</taxon>
        <taxon>Oryzeae</taxon>
        <taxon>Zizaniinae</taxon>
        <taxon>Zizania</taxon>
    </lineage>
</organism>
<feature type="compositionally biased region" description="Polar residues" evidence="1">
    <location>
        <begin position="79"/>
        <end position="91"/>
    </location>
</feature>
<keyword evidence="3" id="KW-1185">Reference proteome</keyword>
<name>A0A8J5VDD4_ZIZPA</name>
<feature type="compositionally biased region" description="Basic residues" evidence="1">
    <location>
        <begin position="100"/>
        <end position="110"/>
    </location>
</feature>